<dbReference type="CDD" id="cd01448">
    <property type="entry name" value="TST_Repeat_1"/>
    <property type="match status" value="1"/>
</dbReference>
<dbReference type="Pfam" id="PF00581">
    <property type="entry name" value="Rhodanese"/>
    <property type="match status" value="2"/>
</dbReference>
<dbReference type="InterPro" id="IPR036873">
    <property type="entry name" value="Rhodanese-like_dom_sf"/>
</dbReference>
<dbReference type="AlphaFoldDB" id="A0A4V2EKZ2"/>
<dbReference type="EMBL" id="SFCC01000021">
    <property type="protein sequence ID" value="RZQ59755.1"/>
    <property type="molecule type" value="Genomic_DNA"/>
</dbReference>
<comment type="caution">
    <text evidence="5">The sequence shown here is derived from an EMBL/GenBank/DDBJ whole genome shotgun (WGS) entry which is preliminary data.</text>
</comment>
<dbReference type="SUPFAM" id="SSF52821">
    <property type="entry name" value="Rhodanese/Cell cycle control phosphatase"/>
    <property type="match status" value="2"/>
</dbReference>
<dbReference type="SMART" id="SM00450">
    <property type="entry name" value="RHOD"/>
    <property type="match status" value="2"/>
</dbReference>
<dbReference type="InterPro" id="IPR045078">
    <property type="entry name" value="TST/MPST-like"/>
</dbReference>
<dbReference type="InterPro" id="IPR001763">
    <property type="entry name" value="Rhodanese-like_dom"/>
</dbReference>
<dbReference type="GO" id="GO:0004792">
    <property type="term" value="F:thiosulfate-cyanide sulfurtransferase activity"/>
    <property type="evidence" value="ECO:0007669"/>
    <property type="project" value="InterPro"/>
</dbReference>
<evidence type="ECO:0000259" key="4">
    <source>
        <dbReference type="PROSITE" id="PS50206"/>
    </source>
</evidence>
<dbReference type="PROSITE" id="PS00683">
    <property type="entry name" value="RHODANESE_2"/>
    <property type="match status" value="1"/>
</dbReference>
<dbReference type="Gene3D" id="3.40.250.10">
    <property type="entry name" value="Rhodanese-like domain"/>
    <property type="match status" value="2"/>
</dbReference>
<feature type="domain" description="Rhodanese" evidence="4">
    <location>
        <begin position="158"/>
        <end position="269"/>
    </location>
</feature>
<dbReference type="PANTHER" id="PTHR11364:SF27">
    <property type="entry name" value="SULFURTRANSFERASE"/>
    <property type="match status" value="1"/>
</dbReference>
<dbReference type="RefSeq" id="WP_130479320.1">
    <property type="nucleotide sequence ID" value="NZ_SFCC01000021.1"/>
</dbReference>
<protein>
    <recommendedName>
        <fullName evidence="3">Sulfurtransferase</fullName>
    </recommendedName>
</protein>
<keyword evidence="2" id="KW-0677">Repeat</keyword>
<dbReference type="InterPro" id="IPR001307">
    <property type="entry name" value="Thiosulphate_STrfase_CS"/>
</dbReference>
<dbReference type="PROSITE" id="PS50206">
    <property type="entry name" value="RHODANESE_3"/>
    <property type="match status" value="2"/>
</dbReference>
<evidence type="ECO:0000256" key="3">
    <source>
        <dbReference type="RuleBase" id="RU000507"/>
    </source>
</evidence>
<dbReference type="OrthoDB" id="9770030at2"/>
<feature type="domain" description="Rhodanese" evidence="4">
    <location>
        <begin position="12"/>
        <end position="129"/>
    </location>
</feature>
<gene>
    <name evidence="5" type="ORF">EWH70_32005</name>
</gene>
<accession>A0A4V2EKZ2</accession>
<evidence type="ECO:0000256" key="2">
    <source>
        <dbReference type="ARBA" id="ARBA00022737"/>
    </source>
</evidence>
<dbReference type="CDD" id="cd01449">
    <property type="entry name" value="TST_Repeat_2"/>
    <property type="match status" value="1"/>
</dbReference>
<dbReference type="Proteomes" id="UP000292003">
    <property type="component" value="Unassembled WGS sequence"/>
</dbReference>
<dbReference type="PROSITE" id="PS00380">
    <property type="entry name" value="RHODANESE_1"/>
    <property type="match status" value="1"/>
</dbReference>
<keyword evidence="1 3" id="KW-0808">Transferase</keyword>
<evidence type="ECO:0000313" key="6">
    <source>
        <dbReference type="Proteomes" id="UP000292003"/>
    </source>
</evidence>
<reference evidence="5 6" key="1">
    <citation type="submission" date="2019-02" db="EMBL/GenBank/DDBJ databases">
        <title>Draft genome sequence of Amycolatopsis sp. 8-3EHSu isolated from roots of Suaeda maritima.</title>
        <authorList>
            <person name="Duangmal K."/>
            <person name="Chantavorakit T."/>
        </authorList>
    </citation>
    <scope>NUCLEOTIDE SEQUENCE [LARGE SCALE GENOMIC DNA]</scope>
    <source>
        <strain evidence="5 6">8-3EHSu</strain>
    </source>
</reference>
<proteinExistence type="predicted"/>
<dbReference type="PANTHER" id="PTHR11364">
    <property type="entry name" value="THIOSULFATE SULFERTANSFERASE"/>
    <property type="match status" value="1"/>
</dbReference>
<organism evidence="5 6">
    <name type="scientific">Amycolatopsis suaedae</name>
    <dbReference type="NCBI Taxonomy" id="2510978"/>
    <lineage>
        <taxon>Bacteria</taxon>
        <taxon>Bacillati</taxon>
        <taxon>Actinomycetota</taxon>
        <taxon>Actinomycetes</taxon>
        <taxon>Pseudonocardiales</taxon>
        <taxon>Pseudonocardiaceae</taxon>
        <taxon>Amycolatopsis</taxon>
    </lineage>
</organism>
<keyword evidence="6" id="KW-1185">Reference proteome</keyword>
<evidence type="ECO:0000313" key="5">
    <source>
        <dbReference type="EMBL" id="RZQ59755.1"/>
    </source>
</evidence>
<evidence type="ECO:0000256" key="1">
    <source>
        <dbReference type="ARBA" id="ARBA00022679"/>
    </source>
</evidence>
<sequence>MHPLITVDELSAGPRVTLLDVRWSLTGPPGAEAFRAGHVPGARFVDTDTELAAPPGDGGRHPLPDTAVFQETLRGHGVRRGRGVVVYDQRDATVAARLWWMLRYHGVEDVRVLDGGFDAWTAAGLPVATGDEPAPEPGDVVLSPGALPLLTAGAVPGVAERGVLLDARAAERYRGESEPVDPVAGHIPGAVSAPTQANVDGSGRFLDAAALRERFAGLGVTDDTEVGVYCGSGITAAHEVLALRLAGFDAALYAGSWSEWIRDPGRPVSRGA</sequence>
<name>A0A4V2EKZ2_9PSEU</name>